<dbReference type="InterPro" id="IPR000847">
    <property type="entry name" value="LysR_HTH_N"/>
</dbReference>
<dbReference type="GO" id="GO:0043565">
    <property type="term" value="F:sequence-specific DNA binding"/>
    <property type="evidence" value="ECO:0007669"/>
    <property type="project" value="TreeGrafter"/>
</dbReference>
<evidence type="ECO:0000256" key="4">
    <source>
        <dbReference type="ARBA" id="ARBA00023125"/>
    </source>
</evidence>
<gene>
    <name evidence="7" type="ORF">Z042_17310</name>
</gene>
<sequence>MKKGRPSLGSLRAFDAVAKFRSFKLAAEDIGVSATAISHQIRLLEDQLETRVFTRTPRTVELTPVGKHLYQATRQAFPLLQTAVDEINELLQPTVLTLSATTAFITCWLVPRLSEFMQQHPGIDLRLHADDNIVDLRAKRIDIAIRYGNRPDEDLLPTPLFDDNFILAASPALSITTPEDLLHAVLIHTDGRKWPQPTPDWSAWRDQFGPSELVTGKGPRFTDETHSIQAAIAGQGVVIASQLMLQDALENGLLEEPLPTRLPGATYYLVINPASRHPQAILMFKAWLLQYLQA</sequence>
<name>W0LBQ1_9GAMM</name>
<evidence type="ECO:0000256" key="1">
    <source>
        <dbReference type="ARBA" id="ARBA00009437"/>
    </source>
</evidence>
<keyword evidence="8" id="KW-1185">Reference proteome</keyword>
<evidence type="ECO:0000256" key="3">
    <source>
        <dbReference type="ARBA" id="ARBA00023015"/>
    </source>
</evidence>
<feature type="domain" description="HTH lysR-type" evidence="6">
    <location>
        <begin position="6"/>
        <end position="63"/>
    </location>
</feature>
<evidence type="ECO:0000256" key="5">
    <source>
        <dbReference type="ARBA" id="ARBA00023163"/>
    </source>
</evidence>
<dbReference type="PATRIC" id="fig|1441930.4.peg.3418"/>
<dbReference type="FunFam" id="1.10.10.10:FF:000001">
    <property type="entry name" value="LysR family transcriptional regulator"/>
    <property type="match status" value="1"/>
</dbReference>
<dbReference type="RefSeq" id="WP_024910320.1">
    <property type="nucleotide sequence ID" value="NZ_CP007044.2"/>
</dbReference>
<dbReference type="SUPFAM" id="SSF53850">
    <property type="entry name" value="Periplasmic binding protein-like II"/>
    <property type="match status" value="1"/>
</dbReference>
<dbReference type="Pfam" id="PF00126">
    <property type="entry name" value="HTH_1"/>
    <property type="match status" value="1"/>
</dbReference>
<dbReference type="GO" id="GO:0003700">
    <property type="term" value="F:DNA-binding transcription factor activity"/>
    <property type="evidence" value="ECO:0007669"/>
    <property type="project" value="InterPro"/>
</dbReference>
<protein>
    <submittedName>
        <fullName evidence="7">LysR family transcriptional regulator</fullName>
    </submittedName>
</protein>
<dbReference type="InterPro" id="IPR036390">
    <property type="entry name" value="WH_DNA-bd_sf"/>
</dbReference>
<dbReference type="GO" id="GO:0006351">
    <property type="term" value="P:DNA-templated transcription"/>
    <property type="evidence" value="ECO:0007669"/>
    <property type="project" value="TreeGrafter"/>
</dbReference>
<dbReference type="Proteomes" id="UP000019030">
    <property type="component" value="Chromosome"/>
</dbReference>
<keyword evidence="5" id="KW-0804">Transcription</keyword>
<evidence type="ECO:0000259" key="6">
    <source>
        <dbReference type="PROSITE" id="PS50931"/>
    </source>
</evidence>
<keyword evidence="2" id="KW-0678">Repressor</keyword>
<evidence type="ECO:0000313" key="8">
    <source>
        <dbReference type="Proteomes" id="UP000019030"/>
    </source>
</evidence>
<dbReference type="PROSITE" id="PS50931">
    <property type="entry name" value="HTH_LYSR"/>
    <property type="match status" value="1"/>
</dbReference>
<dbReference type="PANTHER" id="PTHR30537:SF74">
    <property type="entry name" value="HTH-TYPE TRANSCRIPTIONAL REGULATOR TRPI"/>
    <property type="match status" value="1"/>
</dbReference>
<reference evidence="7 8" key="2">
    <citation type="submission" date="2015-03" db="EMBL/GenBank/DDBJ databases">
        <authorList>
            <person name="Chan K.-G."/>
        </authorList>
    </citation>
    <scope>NUCLEOTIDE SEQUENCE [LARGE SCALE GENOMIC DNA]</scope>
    <source>
        <strain evidence="7 8">RB-25</strain>
    </source>
</reference>
<accession>W0LBQ1</accession>
<keyword evidence="3" id="KW-0805">Transcription regulation</keyword>
<reference evidence="7 8" key="1">
    <citation type="submission" date="2014-01" db="EMBL/GenBank/DDBJ databases">
        <title>Isolation of Serratia multitudinisentens RB-25 from Ex-Landfill site.</title>
        <authorList>
            <person name="Robson E.H.J."/>
        </authorList>
    </citation>
    <scope>NUCLEOTIDE SEQUENCE [LARGE SCALE GENOMIC DNA]</scope>
    <source>
        <strain evidence="7 8">RB-25</strain>
    </source>
</reference>
<organism evidence="7 8">
    <name type="scientific">Chania multitudinisentens RB-25</name>
    <dbReference type="NCBI Taxonomy" id="1441930"/>
    <lineage>
        <taxon>Bacteria</taxon>
        <taxon>Pseudomonadati</taxon>
        <taxon>Pseudomonadota</taxon>
        <taxon>Gammaproteobacteria</taxon>
        <taxon>Enterobacterales</taxon>
        <taxon>Yersiniaceae</taxon>
        <taxon>Chania</taxon>
    </lineage>
</organism>
<dbReference type="OrthoDB" id="5526340at2"/>
<evidence type="ECO:0000313" key="7">
    <source>
        <dbReference type="EMBL" id="AHG21161.1"/>
    </source>
</evidence>
<dbReference type="Gene3D" id="3.40.190.10">
    <property type="entry name" value="Periplasmic binding protein-like II"/>
    <property type="match status" value="2"/>
</dbReference>
<dbReference type="EMBL" id="CP007044">
    <property type="protein sequence ID" value="AHG21161.1"/>
    <property type="molecule type" value="Genomic_DNA"/>
</dbReference>
<dbReference type="AlphaFoldDB" id="W0LBQ1"/>
<dbReference type="CDD" id="cd08432">
    <property type="entry name" value="PBP2_GcdR_TrpI_HvrB_AmpR_like"/>
    <property type="match status" value="1"/>
</dbReference>
<dbReference type="STRING" id="1441930.Z042_17310"/>
<dbReference type="Pfam" id="PF03466">
    <property type="entry name" value="LysR_substrate"/>
    <property type="match status" value="1"/>
</dbReference>
<dbReference type="PANTHER" id="PTHR30537">
    <property type="entry name" value="HTH-TYPE TRANSCRIPTIONAL REGULATOR"/>
    <property type="match status" value="1"/>
</dbReference>
<dbReference type="KEGG" id="sfo:Z042_17310"/>
<evidence type="ECO:0000256" key="2">
    <source>
        <dbReference type="ARBA" id="ARBA00022491"/>
    </source>
</evidence>
<dbReference type="InterPro" id="IPR058163">
    <property type="entry name" value="LysR-type_TF_proteobact-type"/>
</dbReference>
<keyword evidence="4" id="KW-0238">DNA-binding</keyword>
<dbReference type="HOGENOM" id="CLU_039613_37_0_6"/>
<dbReference type="Gene3D" id="1.10.10.10">
    <property type="entry name" value="Winged helix-like DNA-binding domain superfamily/Winged helix DNA-binding domain"/>
    <property type="match status" value="1"/>
</dbReference>
<proteinExistence type="inferred from homology"/>
<dbReference type="InterPro" id="IPR005119">
    <property type="entry name" value="LysR_subst-bd"/>
</dbReference>
<dbReference type="SUPFAM" id="SSF46785">
    <property type="entry name" value="Winged helix' DNA-binding domain"/>
    <property type="match status" value="1"/>
</dbReference>
<dbReference type="eggNOG" id="COG0583">
    <property type="taxonomic scope" value="Bacteria"/>
</dbReference>
<dbReference type="InterPro" id="IPR036388">
    <property type="entry name" value="WH-like_DNA-bd_sf"/>
</dbReference>
<comment type="similarity">
    <text evidence="1">Belongs to the LysR transcriptional regulatory family.</text>
</comment>